<dbReference type="EMBL" id="LLXI01000118">
    <property type="protein sequence ID" value="PKY40839.1"/>
    <property type="molecule type" value="Genomic_DNA"/>
</dbReference>
<comment type="caution">
    <text evidence="2">The sequence shown here is derived from an EMBL/GenBank/DDBJ whole genome shotgun (WGS) entry which is preliminary data.</text>
</comment>
<sequence length="244" mass="27560">MCEKGIAGPFINHNPTFTGNPLMGNTGSIHGGSFFNVSKRDKEEDQKEKTKRTKIEHYVSDETQDEQQPFENVNNDNKLTLVPSDDEQYHQSDGYTTPSRNSMAKDLIAELPSVAERQNKIHIDIDNNPFLEESEKSDIILSIDDIPRGLTFEDKNSAGDIYIGEINVSSLFRNYHNQSLKLARKEGLLIESNVYEILSLPSTLLISPNSHSPLMIDLFGSTLLEQIHEEFVPTQKIELDPLKN</sequence>
<dbReference type="AlphaFoldDB" id="A0A2I1G2H7"/>
<organism evidence="2 3">
    <name type="scientific">Rhizophagus irregularis</name>
    <dbReference type="NCBI Taxonomy" id="588596"/>
    <lineage>
        <taxon>Eukaryota</taxon>
        <taxon>Fungi</taxon>
        <taxon>Fungi incertae sedis</taxon>
        <taxon>Mucoromycota</taxon>
        <taxon>Glomeromycotina</taxon>
        <taxon>Glomeromycetes</taxon>
        <taxon>Glomerales</taxon>
        <taxon>Glomeraceae</taxon>
        <taxon>Rhizophagus</taxon>
    </lineage>
</organism>
<feature type="compositionally biased region" description="Polar residues" evidence="1">
    <location>
        <begin position="66"/>
        <end position="78"/>
    </location>
</feature>
<feature type="compositionally biased region" description="Polar residues" evidence="1">
    <location>
        <begin position="91"/>
        <end position="102"/>
    </location>
</feature>
<proteinExistence type="predicted"/>
<reference evidence="2 3" key="1">
    <citation type="submission" date="2015-10" db="EMBL/GenBank/DDBJ databases">
        <title>Genome analyses suggest a sexual origin of heterokaryosis in a supposedly ancient asexual fungus.</title>
        <authorList>
            <person name="Ropars J."/>
            <person name="Sedzielewska K."/>
            <person name="Noel J."/>
            <person name="Charron P."/>
            <person name="Farinelli L."/>
            <person name="Marton T."/>
            <person name="Kruger M."/>
            <person name="Pelin A."/>
            <person name="Brachmann A."/>
            <person name="Corradi N."/>
        </authorList>
    </citation>
    <scope>NUCLEOTIDE SEQUENCE [LARGE SCALE GENOMIC DNA]</scope>
    <source>
        <strain evidence="2 3">A4</strain>
    </source>
</reference>
<gene>
    <name evidence="2" type="ORF">RhiirA4_440924</name>
</gene>
<keyword evidence="3" id="KW-1185">Reference proteome</keyword>
<dbReference type="VEuPathDB" id="FungiDB:FUN_024415"/>
<dbReference type="VEuPathDB" id="FungiDB:RhiirA1_440407"/>
<feature type="region of interest" description="Disordered" evidence="1">
    <location>
        <begin position="58"/>
        <end position="102"/>
    </location>
</feature>
<dbReference type="VEuPathDB" id="FungiDB:RhiirFUN_004341"/>
<evidence type="ECO:0000313" key="2">
    <source>
        <dbReference type="EMBL" id="PKY40839.1"/>
    </source>
</evidence>
<evidence type="ECO:0000256" key="1">
    <source>
        <dbReference type="SAM" id="MobiDB-lite"/>
    </source>
</evidence>
<evidence type="ECO:0000313" key="3">
    <source>
        <dbReference type="Proteomes" id="UP000234323"/>
    </source>
</evidence>
<dbReference type="Proteomes" id="UP000234323">
    <property type="component" value="Unassembled WGS sequence"/>
</dbReference>
<protein>
    <submittedName>
        <fullName evidence="2">Uncharacterized protein</fullName>
    </submittedName>
</protein>
<accession>A0A2I1G2H7</accession>
<name>A0A2I1G2H7_9GLOM</name>